<dbReference type="Pfam" id="PF20522">
    <property type="entry name" value="DUF6737"/>
    <property type="match status" value="1"/>
</dbReference>
<dbReference type="PANTHER" id="PTHR36046">
    <property type="entry name" value="PROTEIN, PUTATIVE-RELATED"/>
    <property type="match status" value="1"/>
</dbReference>
<comment type="caution">
    <text evidence="4">The sequence shown here is derived from an EMBL/GenBank/DDBJ whole genome shotgun (WGS) entry which is preliminary data.</text>
</comment>
<evidence type="ECO:0000256" key="2">
    <source>
        <dbReference type="SAM" id="Phobius"/>
    </source>
</evidence>
<name>A0AAD8L7Q6_TARER</name>
<reference evidence="4" key="1">
    <citation type="journal article" date="2023" name="bioRxiv">
        <title>Improved chromosome-level genome assembly for marigold (Tagetes erecta).</title>
        <authorList>
            <person name="Jiang F."/>
            <person name="Yuan L."/>
            <person name="Wang S."/>
            <person name="Wang H."/>
            <person name="Xu D."/>
            <person name="Wang A."/>
            <person name="Fan W."/>
        </authorList>
    </citation>
    <scope>NUCLEOTIDE SEQUENCE</scope>
    <source>
        <strain evidence="4">WSJ</strain>
        <tissue evidence="4">Leaf</tissue>
    </source>
</reference>
<evidence type="ECO:0000256" key="1">
    <source>
        <dbReference type="SAM" id="MobiDB-lite"/>
    </source>
</evidence>
<dbReference type="Proteomes" id="UP001229421">
    <property type="component" value="Unassembled WGS sequence"/>
</dbReference>
<feature type="region of interest" description="Disordered" evidence="1">
    <location>
        <begin position="119"/>
        <end position="142"/>
    </location>
</feature>
<dbReference type="InterPro" id="IPR046625">
    <property type="entry name" value="DUF6737"/>
</dbReference>
<gene>
    <name evidence="4" type="ORF">QVD17_03069</name>
</gene>
<dbReference type="PANTHER" id="PTHR36046:SF1">
    <property type="entry name" value="DUF6737 DOMAIN-CONTAINING PROTEIN"/>
    <property type="match status" value="1"/>
</dbReference>
<dbReference type="GO" id="GO:0009507">
    <property type="term" value="C:chloroplast"/>
    <property type="evidence" value="ECO:0007669"/>
    <property type="project" value="TreeGrafter"/>
</dbReference>
<sequence>MKRRKWVVDDKWKRVSFVDNLRSVWGVTMVVVVVLTSGSGGVGDGGGRLLVRWFNEEGGGLVTEATNKPAIMATLSPFYLRSTPSPVTVSSEYHFSVGIFRPENSLRFRTPNFRSKTLRLHSSSSSNGKTEEDESESSSRRFLDEDGVVEDMDGYLNYLSLEYDSVWDTKPSWCQPWTITLTGASVVAGSWLILHNILATSLASILIGTWWYIFLYSYPKAYTEMIAERRKKVTSGVEDTFGLRNSP</sequence>
<keyword evidence="5" id="KW-1185">Reference proteome</keyword>
<evidence type="ECO:0000259" key="3">
    <source>
        <dbReference type="Pfam" id="PF20522"/>
    </source>
</evidence>
<protein>
    <recommendedName>
        <fullName evidence="3">DUF6737 domain-containing protein</fullName>
    </recommendedName>
</protein>
<dbReference type="EMBL" id="JAUHHV010000001">
    <property type="protein sequence ID" value="KAK1437279.1"/>
    <property type="molecule type" value="Genomic_DNA"/>
</dbReference>
<feature type="transmembrane region" description="Helical" evidence="2">
    <location>
        <begin position="193"/>
        <end position="215"/>
    </location>
</feature>
<keyword evidence="2" id="KW-0472">Membrane</keyword>
<feature type="domain" description="DUF6737" evidence="3">
    <location>
        <begin position="165"/>
        <end position="221"/>
    </location>
</feature>
<keyword evidence="2" id="KW-0812">Transmembrane</keyword>
<dbReference type="AlphaFoldDB" id="A0AAD8L7Q6"/>
<evidence type="ECO:0000313" key="4">
    <source>
        <dbReference type="EMBL" id="KAK1437279.1"/>
    </source>
</evidence>
<feature type="transmembrane region" description="Helical" evidence="2">
    <location>
        <begin position="21"/>
        <end position="42"/>
    </location>
</feature>
<organism evidence="4 5">
    <name type="scientific">Tagetes erecta</name>
    <name type="common">African marigold</name>
    <dbReference type="NCBI Taxonomy" id="13708"/>
    <lineage>
        <taxon>Eukaryota</taxon>
        <taxon>Viridiplantae</taxon>
        <taxon>Streptophyta</taxon>
        <taxon>Embryophyta</taxon>
        <taxon>Tracheophyta</taxon>
        <taxon>Spermatophyta</taxon>
        <taxon>Magnoliopsida</taxon>
        <taxon>eudicotyledons</taxon>
        <taxon>Gunneridae</taxon>
        <taxon>Pentapetalae</taxon>
        <taxon>asterids</taxon>
        <taxon>campanulids</taxon>
        <taxon>Asterales</taxon>
        <taxon>Asteraceae</taxon>
        <taxon>Asteroideae</taxon>
        <taxon>Heliantheae alliance</taxon>
        <taxon>Tageteae</taxon>
        <taxon>Tagetes</taxon>
    </lineage>
</organism>
<proteinExistence type="predicted"/>
<accession>A0AAD8L7Q6</accession>
<keyword evidence="2" id="KW-1133">Transmembrane helix</keyword>
<evidence type="ECO:0000313" key="5">
    <source>
        <dbReference type="Proteomes" id="UP001229421"/>
    </source>
</evidence>